<proteinExistence type="predicted"/>
<organism evidence="5 6">
    <name type="scientific">Lentinula detonsa</name>
    <dbReference type="NCBI Taxonomy" id="2804962"/>
    <lineage>
        <taxon>Eukaryota</taxon>
        <taxon>Fungi</taxon>
        <taxon>Dikarya</taxon>
        <taxon>Basidiomycota</taxon>
        <taxon>Agaricomycotina</taxon>
        <taxon>Agaricomycetes</taxon>
        <taxon>Agaricomycetidae</taxon>
        <taxon>Agaricales</taxon>
        <taxon>Marasmiineae</taxon>
        <taxon>Omphalotaceae</taxon>
        <taxon>Lentinula</taxon>
    </lineage>
</organism>
<dbReference type="GO" id="GO:0005524">
    <property type="term" value="F:ATP binding"/>
    <property type="evidence" value="ECO:0007669"/>
    <property type="project" value="UniProtKB-KW"/>
</dbReference>
<evidence type="ECO:0000313" key="5">
    <source>
        <dbReference type="EMBL" id="KAJ3984789.1"/>
    </source>
</evidence>
<dbReference type="Proteomes" id="UP001163850">
    <property type="component" value="Unassembled WGS sequence"/>
</dbReference>
<dbReference type="InterPro" id="IPR011009">
    <property type="entry name" value="Kinase-like_dom_sf"/>
</dbReference>
<dbReference type="SMART" id="SM00220">
    <property type="entry name" value="S_TKc"/>
    <property type="match status" value="1"/>
</dbReference>
<feature type="domain" description="Protein kinase" evidence="4">
    <location>
        <begin position="534"/>
        <end position="818"/>
    </location>
</feature>
<dbReference type="SUPFAM" id="SSF56112">
    <property type="entry name" value="Protein kinase-like (PK-like)"/>
    <property type="match status" value="2"/>
</dbReference>
<keyword evidence="2" id="KW-0067">ATP-binding</keyword>
<feature type="domain" description="Protein kinase" evidence="4">
    <location>
        <begin position="66"/>
        <end position="343"/>
    </location>
</feature>
<evidence type="ECO:0000256" key="1">
    <source>
        <dbReference type="ARBA" id="ARBA00022741"/>
    </source>
</evidence>
<keyword evidence="5" id="KW-0808">Transferase</keyword>
<keyword evidence="5" id="KW-0418">Kinase</keyword>
<dbReference type="EMBL" id="MU801979">
    <property type="protein sequence ID" value="KAJ3984789.1"/>
    <property type="molecule type" value="Genomic_DNA"/>
</dbReference>
<name>A0AA38UT50_9AGAR</name>
<gene>
    <name evidence="5" type="ORF">F5890DRAFT_1410898</name>
</gene>
<sequence>MANNDTYFEEVVGSRRQGRRPFDPNALSETEEWWLKHFEYLKERGYMMRPRYRPGWKPSYDPKGYKGMFAEDGQTVIHSAIMDARRISDSLVVAMKRVKISTSEDQIATLFSNDAHNSDPHNHCVRIIEVLPVSEGNEKILVMAWMREIMDPRFRTVGEAVHCSVEGLQYMHQNNVAHRDCSMNNMAMEANAMYTRQYHPVRPKKRYDWSGRALHHSRTRCPPRYYFIDFGQSRMYDPSQPRGTEYALRSGGYTPPEGLADTPCDPFATDVFLLGNLMRTTFLDVQPGISGFEFLRPLVKDMVVDDPSKRPTMDEVMPRFSAIIDKVPWWKLRARAAKKDEFLLVKPFRAVYHVFWTASMMLLLKPAIPGRDGDVVFTQAVIFFSVALVQLGSTVRWGLQNHHQFSVRQNSIATPYFWCSKDSKIDKGITRSTSRCLLTFALPKVVHCLERTVAGQVTRASEIAPTSISLIFDIKTVERSRNTNIAVRVVGPLIQGDRPLSDPYALDASEEWWTEHFEFLKEHGYLMRSRYHPGWKPSYNPKGLYGGMFAEDGQNSIHYAIMDALRISDSLVVAMKRVKISTGEDQIATLFSNDAHNSDPHNHCVRIIEVLPVPGGNEKILVMAWMREVMDPRFRTVGEAVQFLKEMVEGLQYMHQNNVAHRDCSMNNMAMEANAMYTRQYHPVRPKKRYDWSGRALHHSRTRCPPRYYLIDFGQSRMYDSSQPRPTEYALKSGGYTPPEGLADTPCDPFATDVFLLGNLMRTTFLDGDTWMEEPGISGFEFLRPLVKDMVVDDPSKRPTMDEVVPRFSAIIDKVPWWKLRARAAKKDEFPLVTPFRAVYHVFWTVSMMLLLKPAIPSPKPLH</sequence>
<comment type="caution">
    <text evidence="5">The sequence shown here is derived from an EMBL/GenBank/DDBJ whole genome shotgun (WGS) entry which is preliminary data.</text>
</comment>
<dbReference type="AlphaFoldDB" id="A0AA38UT50"/>
<dbReference type="GO" id="GO:0005737">
    <property type="term" value="C:cytoplasm"/>
    <property type="evidence" value="ECO:0007669"/>
    <property type="project" value="TreeGrafter"/>
</dbReference>
<dbReference type="GO" id="GO:0035556">
    <property type="term" value="P:intracellular signal transduction"/>
    <property type="evidence" value="ECO:0007669"/>
    <property type="project" value="TreeGrafter"/>
</dbReference>
<evidence type="ECO:0000256" key="3">
    <source>
        <dbReference type="SAM" id="MobiDB-lite"/>
    </source>
</evidence>
<dbReference type="PANTHER" id="PTHR24346">
    <property type="entry name" value="MAP/MICROTUBULE AFFINITY-REGULATING KINASE"/>
    <property type="match status" value="1"/>
</dbReference>
<protein>
    <submittedName>
        <fullName evidence="5">Kinase-like domain-containing protein</fullName>
    </submittedName>
</protein>
<accession>A0AA38UT50</accession>
<evidence type="ECO:0000256" key="2">
    <source>
        <dbReference type="ARBA" id="ARBA00022840"/>
    </source>
</evidence>
<evidence type="ECO:0000259" key="4">
    <source>
        <dbReference type="PROSITE" id="PS50011"/>
    </source>
</evidence>
<dbReference type="PROSITE" id="PS50011">
    <property type="entry name" value="PROTEIN_KINASE_DOM"/>
    <property type="match status" value="2"/>
</dbReference>
<feature type="region of interest" description="Disordered" evidence="3">
    <location>
        <begin position="1"/>
        <end position="23"/>
    </location>
</feature>
<dbReference type="PANTHER" id="PTHR24346:SF30">
    <property type="entry name" value="MATERNAL EMBRYONIC LEUCINE ZIPPER KINASE"/>
    <property type="match status" value="1"/>
</dbReference>
<evidence type="ECO:0000313" key="6">
    <source>
        <dbReference type="Proteomes" id="UP001163850"/>
    </source>
</evidence>
<dbReference type="InterPro" id="IPR000719">
    <property type="entry name" value="Prot_kinase_dom"/>
</dbReference>
<dbReference type="Pfam" id="PF00069">
    <property type="entry name" value="Pkinase"/>
    <property type="match status" value="1"/>
</dbReference>
<keyword evidence="1" id="KW-0547">Nucleotide-binding</keyword>
<dbReference type="Gene3D" id="1.10.510.10">
    <property type="entry name" value="Transferase(Phosphotransferase) domain 1"/>
    <property type="match status" value="2"/>
</dbReference>
<reference evidence="5" key="1">
    <citation type="submission" date="2022-08" db="EMBL/GenBank/DDBJ databases">
        <authorList>
            <consortium name="DOE Joint Genome Institute"/>
            <person name="Min B."/>
            <person name="Riley R."/>
            <person name="Sierra-Patev S."/>
            <person name="Naranjo-Ortiz M."/>
            <person name="Looney B."/>
            <person name="Konkel Z."/>
            <person name="Slot J.C."/>
            <person name="Sakamoto Y."/>
            <person name="Steenwyk J.L."/>
            <person name="Rokas A."/>
            <person name="Carro J."/>
            <person name="Camarero S."/>
            <person name="Ferreira P."/>
            <person name="Molpeceres G."/>
            <person name="Ruiz-Duenas F.J."/>
            <person name="Serrano A."/>
            <person name="Henrissat B."/>
            <person name="Drula E."/>
            <person name="Hughes K.W."/>
            <person name="Mata J.L."/>
            <person name="Ishikawa N.K."/>
            <person name="Vargas-Isla R."/>
            <person name="Ushijima S."/>
            <person name="Smith C.A."/>
            <person name="Ahrendt S."/>
            <person name="Andreopoulos W."/>
            <person name="He G."/>
            <person name="Labutti K."/>
            <person name="Lipzen A."/>
            <person name="Ng V."/>
            <person name="Sandor L."/>
            <person name="Barry K."/>
            <person name="Martinez A.T."/>
            <person name="Xiao Y."/>
            <person name="Gibbons J.G."/>
            <person name="Terashima K."/>
            <person name="Hibbett D.S."/>
            <person name="Grigoriev I.V."/>
        </authorList>
    </citation>
    <scope>NUCLEOTIDE SEQUENCE</scope>
    <source>
        <strain evidence="5">TFB7829</strain>
    </source>
</reference>
<dbReference type="GO" id="GO:0004674">
    <property type="term" value="F:protein serine/threonine kinase activity"/>
    <property type="evidence" value="ECO:0007669"/>
    <property type="project" value="TreeGrafter"/>
</dbReference>